<evidence type="ECO:0000313" key="3">
    <source>
        <dbReference type="Proteomes" id="UP001146120"/>
    </source>
</evidence>
<proteinExistence type="predicted"/>
<comment type="caution">
    <text evidence="2">The sequence shown here is derived from an EMBL/GenBank/DDBJ whole genome shotgun (WGS) entry which is preliminary data.</text>
</comment>
<accession>A0AAV2YWX7</accession>
<protein>
    <submittedName>
        <fullName evidence="2">Uncharacterized protein</fullName>
    </submittedName>
</protein>
<dbReference type="AlphaFoldDB" id="A0AAV2YWX7"/>
<feature type="coiled-coil region" evidence="1">
    <location>
        <begin position="11"/>
        <end position="52"/>
    </location>
</feature>
<reference evidence="2" key="1">
    <citation type="submission" date="2022-11" db="EMBL/GenBank/DDBJ databases">
        <authorList>
            <person name="Morgan W.R."/>
            <person name="Tartar A."/>
        </authorList>
    </citation>
    <scope>NUCLEOTIDE SEQUENCE</scope>
    <source>
        <strain evidence="2">ARSEF 373</strain>
    </source>
</reference>
<keyword evidence="1" id="KW-0175">Coiled coil</keyword>
<sequence>MTKAEFKQKLNDYFVDDLKHLEEEAAQAQAEADALTQKIQALDDCIEQAANKFGWYGVYEQAPHFQNAVDWVANDCLAH</sequence>
<keyword evidence="3" id="KW-1185">Reference proteome</keyword>
<reference evidence="2" key="2">
    <citation type="journal article" date="2023" name="Microbiol Resour">
        <title>Decontamination and Annotation of the Draft Genome Sequence of the Oomycete Lagenidium giganteum ARSEF 373.</title>
        <authorList>
            <person name="Morgan W.R."/>
            <person name="Tartar A."/>
        </authorList>
    </citation>
    <scope>NUCLEOTIDE SEQUENCE</scope>
    <source>
        <strain evidence="2">ARSEF 373</strain>
    </source>
</reference>
<dbReference type="EMBL" id="DAKRPA010000147">
    <property type="protein sequence ID" value="DAZ97079.1"/>
    <property type="molecule type" value="Genomic_DNA"/>
</dbReference>
<evidence type="ECO:0000256" key="1">
    <source>
        <dbReference type="SAM" id="Coils"/>
    </source>
</evidence>
<gene>
    <name evidence="2" type="ORF">N0F65_001263</name>
</gene>
<evidence type="ECO:0000313" key="2">
    <source>
        <dbReference type="EMBL" id="DAZ97079.1"/>
    </source>
</evidence>
<organism evidence="2 3">
    <name type="scientific">Lagenidium giganteum</name>
    <dbReference type="NCBI Taxonomy" id="4803"/>
    <lineage>
        <taxon>Eukaryota</taxon>
        <taxon>Sar</taxon>
        <taxon>Stramenopiles</taxon>
        <taxon>Oomycota</taxon>
        <taxon>Peronosporomycetes</taxon>
        <taxon>Pythiales</taxon>
        <taxon>Pythiaceae</taxon>
    </lineage>
</organism>
<name>A0AAV2YWX7_9STRA</name>
<dbReference type="Proteomes" id="UP001146120">
    <property type="component" value="Unassembled WGS sequence"/>
</dbReference>